<evidence type="ECO:0008006" key="3">
    <source>
        <dbReference type="Google" id="ProtNLM"/>
    </source>
</evidence>
<keyword evidence="2" id="KW-1185">Reference proteome</keyword>
<evidence type="ECO:0000313" key="1">
    <source>
        <dbReference type="EMBL" id="KAF9780829.1"/>
    </source>
</evidence>
<gene>
    <name evidence="1" type="ORF">BJ322DRAFT_284954</name>
</gene>
<reference evidence="1" key="1">
    <citation type="journal article" date="2020" name="Nat. Commun.">
        <title>Large-scale genome sequencing of mycorrhizal fungi provides insights into the early evolution of symbiotic traits.</title>
        <authorList>
            <person name="Miyauchi S."/>
            <person name="Kiss E."/>
            <person name="Kuo A."/>
            <person name="Drula E."/>
            <person name="Kohler A."/>
            <person name="Sanchez-Garcia M."/>
            <person name="Morin E."/>
            <person name="Andreopoulos B."/>
            <person name="Barry K.W."/>
            <person name="Bonito G."/>
            <person name="Buee M."/>
            <person name="Carver A."/>
            <person name="Chen C."/>
            <person name="Cichocki N."/>
            <person name="Clum A."/>
            <person name="Culley D."/>
            <person name="Crous P.W."/>
            <person name="Fauchery L."/>
            <person name="Girlanda M."/>
            <person name="Hayes R.D."/>
            <person name="Keri Z."/>
            <person name="LaButti K."/>
            <person name="Lipzen A."/>
            <person name="Lombard V."/>
            <person name="Magnuson J."/>
            <person name="Maillard F."/>
            <person name="Murat C."/>
            <person name="Nolan M."/>
            <person name="Ohm R.A."/>
            <person name="Pangilinan J."/>
            <person name="Pereira M.F."/>
            <person name="Perotto S."/>
            <person name="Peter M."/>
            <person name="Pfister S."/>
            <person name="Riley R."/>
            <person name="Sitrit Y."/>
            <person name="Stielow J.B."/>
            <person name="Szollosi G."/>
            <person name="Zifcakova L."/>
            <person name="Stursova M."/>
            <person name="Spatafora J.W."/>
            <person name="Tedersoo L."/>
            <person name="Vaario L.M."/>
            <person name="Yamada A."/>
            <person name="Yan M."/>
            <person name="Wang P."/>
            <person name="Xu J."/>
            <person name="Bruns T."/>
            <person name="Baldrian P."/>
            <person name="Vilgalys R."/>
            <person name="Dunand C."/>
            <person name="Henrissat B."/>
            <person name="Grigoriev I.V."/>
            <person name="Hibbett D."/>
            <person name="Nagy L.G."/>
            <person name="Martin F.M."/>
        </authorList>
    </citation>
    <scope>NUCLEOTIDE SEQUENCE</scope>
    <source>
        <strain evidence="1">UH-Tt-Lm1</strain>
    </source>
</reference>
<protein>
    <recommendedName>
        <fullName evidence="3">F-box domain-containing protein</fullName>
    </recommendedName>
</protein>
<dbReference type="SUPFAM" id="SSF81383">
    <property type="entry name" value="F-box domain"/>
    <property type="match status" value="1"/>
</dbReference>
<dbReference type="InterPro" id="IPR036047">
    <property type="entry name" value="F-box-like_dom_sf"/>
</dbReference>
<accession>A0A9P6H707</accession>
<proteinExistence type="predicted"/>
<comment type="caution">
    <text evidence="1">The sequence shown here is derived from an EMBL/GenBank/DDBJ whole genome shotgun (WGS) entry which is preliminary data.</text>
</comment>
<dbReference type="AlphaFoldDB" id="A0A9P6H707"/>
<dbReference type="Proteomes" id="UP000736335">
    <property type="component" value="Unassembled WGS sequence"/>
</dbReference>
<organism evidence="1 2">
    <name type="scientific">Thelephora terrestris</name>
    <dbReference type="NCBI Taxonomy" id="56493"/>
    <lineage>
        <taxon>Eukaryota</taxon>
        <taxon>Fungi</taxon>
        <taxon>Dikarya</taxon>
        <taxon>Basidiomycota</taxon>
        <taxon>Agaricomycotina</taxon>
        <taxon>Agaricomycetes</taxon>
        <taxon>Thelephorales</taxon>
        <taxon>Thelephoraceae</taxon>
        <taxon>Thelephora</taxon>
    </lineage>
</organism>
<reference evidence="1" key="2">
    <citation type="submission" date="2020-11" db="EMBL/GenBank/DDBJ databases">
        <authorList>
            <consortium name="DOE Joint Genome Institute"/>
            <person name="Kuo A."/>
            <person name="Miyauchi S."/>
            <person name="Kiss E."/>
            <person name="Drula E."/>
            <person name="Kohler A."/>
            <person name="Sanchez-Garcia M."/>
            <person name="Andreopoulos B."/>
            <person name="Barry K.W."/>
            <person name="Bonito G."/>
            <person name="Buee M."/>
            <person name="Carver A."/>
            <person name="Chen C."/>
            <person name="Cichocki N."/>
            <person name="Clum A."/>
            <person name="Culley D."/>
            <person name="Crous P.W."/>
            <person name="Fauchery L."/>
            <person name="Girlanda M."/>
            <person name="Hayes R."/>
            <person name="Keri Z."/>
            <person name="Labutti K."/>
            <person name="Lipzen A."/>
            <person name="Lombard V."/>
            <person name="Magnuson J."/>
            <person name="Maillard F."/>
            <person name="Morin E."/>
            <person name="Murat C."/>
            <person name="Nolan M."/>
            <person name="Ohm R."/>
            <person name="Pangilinan J."/>
            <person name="Pereira M."/>
            <person name="Perotto S."/>
            <person name="Peter M."/>
            <person name="Riley R."/>
            <person name="Sitrit Y."/>
            <person name="Stielow B."/>
            <person name="Szollosi G."/>
            <person name="Zifcakova L."/>
            <person name="Stursova M."/>
            <person name="Spatafora J.W."/>
            <person name="Tedersoo L."/>
            <person name="Vaario L.-M."/>
            <person name="Yamada A."/>
            <person name="Yan M."/>
            <person name="Wang P."/>
            <person name="Xu J."/>
            <person name="Bruns T."/>
            <person name="Baldrian P."/>
            <person name="Vilgalys R."/>
            <person name="Henrissat B."/>
            <person name="Grigoriev I.V."/>
            <person name="Hibbett D."/>
            <person name="Nagy L.G."/>
            <person name="Martin F.M."/>
        </authorList>
    </citation>
    <scope>NUCLEOTIDE SEQUENCE</scope>
    <source>
        <strain evidence="1">UH-Tt-Lm1</strain>
    </source>
</reference>
<dbReference type="InterPro" id="IPR032675">
    <property type="entry name" value="LRR_dom_sf"/>
</dbReference>
<sequence>MSLSRETYPGHDYSLSQLLHAMKRKLQHTAFDGRVVTTVNRIEANTLEQDALEVLCLVRSLKNSLAPINKIPPEVLSLLPDYCGKGDDDRDLIKLTHVCRGWRELFTTRSSLWTQLDFRNVEKTRAYIQRSKYSPLELSLKNCDGASYTDEATSLMVPHIHRLKSLTVFAKILPEVFEHCFCAAPLLEELDICVAGSRDPVLDSALFNGDLSTLRVLSLYGVTTHLPWRTLANLRALTLGSWGPKHGVTQLLDIFESSPLLQTVSLEDSVPELSDAPPERIVSLPHLKSLTLTADPPHSILLNHLCVPVGASLTSWSIFSGEESPLLDYLPDRSPNFKNLSCITSVNLSFRSTQKFVRLCGPSGNLHLLAHWEGGAEFSSYVVDHRVLFSLSPPILSKTERLSISKYKHSGPAKVEDCLVFRALSSTKSLRALVLVKCHTLPFILALNPEENPSKLMLCPNLKELHFYNQSSKDLQIGHLVRMAKSRALRGAKLSSISIVGLRGFVPGRGVSKLRAHIVHLECRSDDASPAWDSVPGESSYD</sequence>
<dbReference type="Gene3D" id="1.20.1280.50">
    <property type="match status" value="1"/>
</dbReference>
<evidence type="ECO:0000313" key="2">
    <source>
        <dbReference type="Proteomes" id="UP000736335"/>
    </source>
</evidence>
<dbReference type="EMBL" id="WIUZ02000015">
    <property type="protein sequence ID" value="KAF9780829.1"/>
    <property type="molecule type" value="Genomic_DNA"/>
</dbReference>
<name>A0A9P6H707_9AGAM</name>
<dbReference type="SUPFAM" id="SSF52047">
    <property type="entry name" value="RNI-like"/>
    <property type="match status" value="1"/>
</dbReference>
<dbReference type="Gene3D" id="3.80.10.10">
    <property type="entry name" value="Ribonuclease Inhibitor"/>
    <property type="match status" value="1"/>
</dbReference>
<dbReference type="OrthoDB" id="2800666at2759"/>